<dbReference type="PANTHER" id="PTHR30535">
    <property type="entry name" value="VITAMIN B12-BINDING PROTEIN"/>
    <property type="match status" value="1"/>
</dbReference>
<dbReference type="EMBL" id="LNQE01001496">
    <property type="protein sequence ID" value="KUG16464.1"/>
    <property type="molecule type" value="Genomic_DNA"/>
</dbReference>
<dbReference type="InterPro" id="IPR002491">
    <property type="entry name" value="ABC_transptr_periplasmic_BD"/>
</dbReference>
<dbReference type="PANTHER" id="PTHR30535:SF34">
    <property type="entry name" value="MOLYBDATE-BINDING PROTEIN MOLA"/>
    <property type="match status" value="1"/>
</dbReference>
<dbReference type="PROSITE" id="PS50983">
    <property type="entry name" value="FE_B12_PBP"/>
    <property type="match status" value="1"/>
</dbReference>
<proteinExistence type="predicted"/>
<comment type="caution">
    <text evidence="2">The sequence shown here is derived from an EMBL/GenBank/DDBJ whole genome shotgun (WGS) entry which is preliminary data.</text>
</comment>
<gene>
    <name evidence="2" type="ORF">ASZ90_013860</name>
</gene>
<accession>A0A0W8F6E0</accession>
<sequence length="347" mass="38545">MDQIKKIIQGTESEIYYIDAFGNSSRVKHPLERIVLVYDNTAEIIRILGAEERVVGVDSEGSSGAIGKYPTYFPQFIQTASIGNRNDCDVEAILKLQPDAIIIGTKTGCPYLEEKLMGSDIDVVYLETWSKGTPSLFTLACMLDEVDRALEYQEWKDGYLDMVAERVATIPEGERVKVFVDRPGNTTVVRGSGYSEAIELAGGINIAADLADSLRVDAGISSKNTLPPVETEWVLEQNPDAIIGLSWNGGYEVDDESVLKERYDEIMGTAGFGETNAGKNGRIYVTYFINTLGAGDHIGVLYFAKWLYPDLFGDLDPEQVHQEYIDRFQNVDYDLKEHGAFVYPPMS</sequence>
<organism evidence="2">
    <name type="scientific">hydrocarbon metagenome</name>
    <dbReference type="NCBI Taxonomy" id="938273"/>
    <lineage>
        <taxon>unclassified sequences</taxon>
        <taxon>metagenomes</taxon>
        <taxon>ecological metagenomes</taxon>
    </lineage>
</organism>
<reference evidence="2" key="1">
    <citation type="journal article" date="2015" name="Proc. Natl. Acad. Sci. U.S.A.">
        <title>Networks of energetic and metabolic interactions define dynamics in microbial communities.</title>
        <authorList>
            <person name="Embree M."/>
            <person name="Liu J.K."/>
            <person name="Al-Bassam M.M."/>
            <person name="Zengler K."/>
        </authorList>
    </citation>
    <scope>NUCLEOTIDE SEQUENCE</scope>
</reference>
<dbReference type="SUPFAM" id="SSF53807">
    <property type="entry name" value="Helical backbone' metal receptor"/>
    <property type="match status" value="1"/>
</dbReference>
<dbReference type="AlphaFoldDB" id="A0A0W8F6E0"/>
<evidence type="ECO:0000259" key="1">
    <source>
        <dbReference type="PROSITE" id="PS50983"/>
    </source>
</evidence>
<dbReference type="Gene3D" id="3.40.50.1980">
    <property type="entry name" value="Nitrogenase molybdenum iron protein domain"/>
    <property type="match status" value="2"/>
</dbReference>
<feature type="domain" description="Fe/B12 periplasmic-binding" evidence="1">
    <location>
        <begin position="33"/>
        <end position="315"/>
    </location>
</feature>
<dbReference type="Pfam" id="PF01497">
    <property type="entry name" value="Peripla_BP_2"/>
    <property type="match status" value="1"/>
</dbReference>
<name>A0A0W8F6E0_9ZZZZ</name>
<dbReference type="InterPro" id="IPR050902">
    <property type="entry name" value="ABC_Transporter_SBP"/>
</dbReference>
<evidence type="ECO:0000313" key="2">
    <source>
        <dbReference type="EMBL" id="KUG16464.1"/>
    </source>
</evidence>
<protein>
    <submittedName>
        <fullName evidence="2">Putative periplasmic substrate-binding transport protein</fullName>
    </submittedName>
</protein>